<protein>
    <submittedName>
        <fullName evidence="3">Translation initiation factor IF-2-like isoform X1</fullName>
    </submittedName>
</protein>
<feature type="compositionally biased region" description="Gly residues" evidence="1">
    <location>
        <begin position="486"/>
        <end position="495"/>
    </location>
</feature>
<feature type="region of interest" description="Disordered" evidence="1">
    <location>
        <begin position="1"/>
        <end position="35"/>
    </location>
</feature>
<evidence type="ECO:0000256" key="1">
    <source>
        <dbReference type="SAM" id="MobiDB-lite"/>
    </source>
</evidence>
<evidence type="ECO:0000313" key="2">
    <source>
        <dbReference type="Proteomes" id="UP001318040"/>
    </source>
</evidence>
<feature type="region of interest" description="Disordered" evidence="1">
    <location>
        <begin position="309"/>
        <end position="627"/>
    </location>
</feature>
<feature type="region of interest" description="Disordered" evidence="1">
    <location>
        <begin position="126"/>
        <end position="287"/>
    </location>
</feature>
<gene>
    <name evidence="3" type="primary">LOC116956791</name>
</gene>
<dbReference type="Proteomes" id="UP001318040">
    <property type="component" value="Chromosome 67"/>
</dbReference>
<keyword evidence="2" id="KW-1185">Reference proteome</keyword>
<accession>A0AAJ7UGR7</accession>
<feature type="compositionally biased region" description="Gly residues" evidence="1">
    <location>
        <begin position="373"/>
        <end position="383"/>
    </location>
</feature>
<name>A0AAJ7UGR7_PETMA</name>
<dbReference type="KEGG" id="pmrn:116956791"/>
<dbReference type="AlphaFoldDB" id="A0AAJ7UGR7"/>
<feature type="compositionally biased region" description="Gly residues" evidence="1">
    <location>
        <begin position="454"/>
        <end position="463"/>
    </location>
</feature>
<feature type="compositionally biased region" description="Gly residues" evidence="1">
    <location>
        <begin position="534"/>
        <end position="554"/>
    </location>
</feature>
<feature type="compositionally biased region" description="Polar residues" evidence="1">
    <location>
        <begin position="237"/>
        <end position="249"/>
    </location>
</feature>
<feature type="compositionally biased region" description="Basic and acidic residues" evidence="1">
    <location>
        <begin position="434"/>
        <end position="453"/>
    </location>
</feature>
<feature type="compositionally biased region" description="Gly residues" evidence="1">
    <location>
        <begin position="518"/>
        <end position="527"/>
    </location>
</feature>
<sequence length="627" mass="64930">MARRFAPCSERASRGRAQQSPQPHSGLARLGVTHPGLTHPGLTHYGLTHPGVTAVVVQQPPATSREGACGESVTRRDFCPREFVRPEMAYRPRATYHPPAGPFQGITLYRDDFRGWPLAEHTQGSWAAGSTWRPPGRRAWSAPEEGSRDAWRAGPHGHVGSQWREPAGLSTVQLRGAEVERGRERARRHRDQANAYIRDHHRGPPPAPLHQHHHHQQQQQHGRSSSSSFAVAPRASSYETSYSAMTSPGSCPPLRGLPSPDAAGGGPRWTPPRGTQPARAAPQEQHFGYRKQDIQAAEGKQLPISPTGRKLRQETASHHQQHQQQQQTPQQKKRPPAKPAATRPLTIGAASTGPPLPRTPTEGRWRTPAATAGAGGSPGPVGRGGRRGGREGAAATRGSQETPPGDAAVEGQRQQGRARGQARGRRGTLGGAAKETRWGGSHEVKGGGAKEPRGGGAAEVKGGGAKEPRGGGATEVKGGRAKEPRGGGAAEVKGGGAKEPRGGGAAEVKGGGAKEPRGGGAAEVRGGGAKEPRGGGAAEVKGGGATEPRGVGGRDAGRVRGKGVAAPGSGGEAGDGARVAKGGVESDGARDSGAQAVAAKQRREGDAAPRVGKGAAETNNKLAEAKE</sequence>
<feature type="compositionally biased region" description="Gly residues" evidence="1">
    <location>
        <begin position="502"/>
        <end position="511"/>
    </location>
</feature>
<reference evidence="3" key="1">
    <citation type="submission" date="2025-08" db="UniProtKB">
        <authorList>
            <consortium name="RefSeq"/>
        </authorList>
    </citation>
    <scope>IDENTIFICATION</scope>
    <source>
        <tissue evidence="3">Sperm</tissue>
    </source>
</reference>
<evidence type="ECO:0000313" key="3">
    <source>
        <dbReference type="RefSeq" id="XP_032834512.1"/>
    </source>
</evidence>
<organism evidence="2 3">
    <name type="scientific">Petromyzon marinus</name>
    <name type="common">Sea lamprey</name>
    <dbReference type="NCBI Taxonomy" id="7757"/>
    <lineage>
        <taxon>Eukaryota</taxon>
        <taxon>Metazoa</taxon>
        <taxon>Chordata</taxon>
        <taxon>Craniata</taxon>
        <taxon>Vertebrata</taxon>
        <taxon>Cyclostomata</taxon>
        <taxon>Hyperoartia</taxon>
        <taxon>Petromyzontiformes</taxon>
        <taxon>Petromyzontidae</taxon>
        <taxon>Petromyzon</taxon>
    </lineage>
</organism>
<dbReference type="RefSeq" id="XP_032834512.1">
    <property type="nucleotide sequence ID" value="XM_032978621.1"/>
</dbReference>
<proteinExistence type="predicted"/>